<sequence>MGGVLLSLLLTFGTLSLLAVGGANAVVPEMHRQIVEIHGWLDSATFAQVYALAQAAPGPNILVAAALGWVIAGPAGMGAAFLGIVAPAWGLAWWVAGVTERLAAKPWLKAVRAGLVPIAIGLILASGLIMAQAAAAQLVGLAVAVVAALLVWRTELNLLWVLAAGGVAGLAFL</sequence>
<evidence type="ECO:0000313" key="8">
    <source>
        <dbReference type="EMBL" id="PWS36154.1"/>
    </source>
</evidence>
<evidence type="ECO:0000256" key="3">
    <source>
        <dbReference type="ARBA" id="ARBA00022475"/>
    </source>
</evidence>
<keyword evidence="3" id="KW-1003">Cell membrane</keyword>
<feature type="transmembrane region" description="Helical" evidence="7">
    <location>
        <begin position="116"/>
        <end position="149"/>
    </location>
</feature>
<evidence type="ECO:0000256" key="6">
    <source>
        <dbReference type="ARBA" id="ARBA00023136"/>
    </source>
</evidence>
<dbReference type="GO" id="GO:0015109">
    <property type="term" value="F:chromate transmembrane transporter activity"/>
    <property type="evidence" value="ECO:0007669"/>
    <property type="project" value="InterPro"/>
</dbReference>
<protein>
    <submittedName>
        <fullName evidence="8">Chromate transporter</fullName>
    </submittedName>
</protein>
<dbReference type="AlphaFoldDB" id="A0A317FAR1"/>
<keyword evidence="6 7" id="KW-0472">Membrane</keyword>
<evidence type="ECO:0000256" key="1">
    <source>
        <dbReference type="ARBA" id="ARBA00004651"/>
    </source>
</evidence>
<evidence type="ECO:0000256" key="2">
    <source>
        <dbReference type="ARBA" id="ARBA00005262"/>
    </source>
</evidence>
<dbReference type="InterPro" id="IPR003370">
    <property type="entry name" value="Chromate_transpt"/>
</dbReference>
<evidence type="ECO:0000256" key="5">
    <source>
        <dbReference type="ARBA" id="ARBA00022989"/>
    </source>
</evidence>
<reference evidence="9" key="1">
    <citation type="submission" date="2018-05" db="EMBL/GenBank/DDBJ databases">
        <authorList>
            <person name="Du Z."/>
            <person name="Wang X."/>
        </authorList>
    </citation>
    <scope>NUCLEOTIDE SEQUENCE [LARGE SCALE GENOMIC DNA]</scope>
    <source>
        <strain evidence="9">CQN31</strain>
    </source>
</reference>
<gene>
    <name evidence="8" type="ORF">DFH01_13190</name>
</gene>
<dbReference type="EMBL" id="QGNA01000003">
    <property type="protein sequence ID" value="PWS36154.1"/>
    <property type="molecule type" value="Genomic_DNA"/>
</dbReference>
<proteinExistence type="inferred from homology"/>
<feature type="transmembrane region" description="Helical" evidence="7">
    <location>
        <begin position="49"/>
        <end position="72"/>
    </location>
</feature>
<evidence type="ECO:0000313" key="9">
    <source>
        <dbReference type="Proteomes" id="UP000245765"/>
    </source>
</evidence>
<dbReference type="Proteomes" id="UP000245765">
    <property type="component" value="Unassembled WGS sequence"/>
</dbReference>
<dbReference type="PANTHER" id="PTHR43663:SF1">
    <property type="entry name" value="CHROMATE TRANSPORTER"/>
    <property type="match status" value="1"/>
</dbReference>
<evidence type="ECO:0000256" key="4">
    <source>
        <dbReference type="ARBA" id="ARBA00022692"/>
    </source>
</evidence>
<keyword evidence="4 7" id="KW-0812">Transmembrane</keyword>
<comment type="caution">
    <text evidence="8">The sequence shown here is derived from an EMBL/GenBank/DDBJ whole genome shotgun (WGS) entry which is preliminary data.</text>
</comment>
<keyword evidence="5 7" id="KW-1133">Transmembrane helix</keyword>
<dbReference type="PANTHER" id="PTHR43663">
    <property type="entry name" value="CHROMATE TRANSPORT PROTEIN-RELATED"/>
    <property type="match status" value="1"/>
</dbReference>
<dbReference type="Pfam" id="PF02417">
    <property type="entry name" value="Chromate_transp"/>
    <property type="match status" value="1"/>
</dbReference>
<dbReference type="OrthoDB" id="556585at2"/>
<comment type="similarity">
    <text evidence="2">Belongs to the chromate ion transporter (CHR) (TC 2.A.51) family.</text>
</comment>
<dbReference type="InterPro" id="IPR052518">
    <property type="entry name" value="CHR_Transporter"/>
</dbReference>
<evidence type="ECO:0000256" key="7">
    <source>
        <dbReference type="SAM" id="Phobius"/>
    </source>
</evidence>
<accession>A0A317FAR1</accession>
<feature type="transmembrane region" description="Helical" evidence="7">
    <location>
        <begin position="79"/>
        <end position="96"/>
    </location>
</feature>
<dbReference type="RefSeq" id="WP_109870948.1">
    <property type="nucleotide sequence ID" value="NZ_QGNA01000003.1"/>
</dbReference>
<dbReference type="GO" id="GO:0005886">
    <property type="term" value="C:plasma membrane"/>
    <property type="evidence" value="ECO:0007669"/>
    <property type="project" value="UniProtKB-SubCell"/>
</dbReference>
<organism evidence="8 9">
    <name type="scientific">Falsiroseomonas bella</name>
    <dbReference type="NCBI Taxonomy" id="2184016"/>
    <lineage>
        <taxon>Bacteria</taxon>
        <taxon>Pseudomonadati</taxon>
        <taxon>Pseudomonadota</taxon>
        <taxon>Alphaproteobacteria</taxon>
        <taxon>Acetobacterales</taxon>
        <taxon>Roseomonadaceae</taxon>
        <taxon>Falsiroseomonas</taxon>
    </lineage>
</organism>
<comment type="subcellular location">
    <subcellularLocation>
        <location evidence="1">Cell membrane</location>
        <topology evidence="1">Multi-pass membrane protein</topology>
    </subcellularLocation>
</comment>
<name>A0A317FAR1_9PROT</name>
<keyword evidence="9" id="KW-1185">Reference proteome</keyword>